<reference evidence="1" key="1">
    <citation type="submission" date="2024-08" db="EMBL/GenBank/DDBJ databases">
        <authorList>
            <person name="Yu S.T."/>
        </authorList>
    </citation>
    <scope>NUCLEOTIDE SEQUENCE</scope>
    <source>
        <strain evidence="1">R33</strain>
    </source>
</reference>
<dbReference type="EMBL" id="CP165727">
    <property type="protein sequence ID" value="XDV69159.1"/>
    <property type="molecule type" value="Genomic_DNA"/>
</dbReference>
<accession>A0AB39YIA8</accession>
<protein>
    <submittedName>
        <fullName evidence="1">DUF5133 domain-containing protein</fullName>
    </submittedName>
</protein>
<dbReference type="RefSeq" id="WP_369780385.1">
    <property type="nucleotide sequence ID" value="NZ_CP165727.1"/>
</dbReference>
<organism evidence="1">
    <name type="scientific">Streptomyces sp. R33</name>
    <dbReference type="NCBI Taxonomy" id="3238629"/>
    <lineage>
        <taxon>Bacteria</taxon>
        <taxon>Bacillati</taxon>
        <taxon>Actinomycetota</taxon>
        <taxon>Actinomycetes</taxon>
        <taxon>Kitasatosporales</taxon>
        <taxon>Streptomycetaceae</taxon>
        <taxon>Streptomyces</taxon>
    </lineage>
</organism>
<proteinExistence type="predicted"/>
<dbReference type="Pfam" id="PF17196">
    <property type="entry name" value="DUF5133"/>
    <property type="match status" value="1"/>
</dbReference>
<sequence>MATTPAPAREAERILSDSLITLCVLMGRPTASEAVREALQYTGA</sequence>
<gene>
    <name evidence="1" type="ORF">AB5J51_38180</name>
</gene>
<dbReference type="AlphaFoldDB" id="A0AB39YIA8"/>
<name>A0AB39YIA8_9ACTN</name>
<dbReference type="InterPro" id="IPR033457">
    <property type="entry name" value="DUF5133"/>
</dbReference>
<evidence type="ECO:0000313" key="1">
    <source>
        <dbReference type="EMBL" id="XDV69159.1"/>
    </source>
</evidence>